<feature type="compositionally biased region" description="Acidic residues" evidence="2">
    <location>
        <begin position="224"/>
        <end position="236"/>
    </location>
</feature>
<dbReference type="CDD" id="cd02859">
    <property type="entry name" value="E_set_AMPKbeta_like_N"/>
    <property type="match status" value="1"/>
</dbReference>
<dbReference type="STRING" id="4558.A0A1Z5S5H1"/>
<keyword evidence="6" id="KW-1185">Reference proteome</keyword>
<evidence type="ECO:0000256" key="1">
    <source>
        <dbReference type="SAM" id="Coils"/>
    </source>
</evidence>
<gene>
    <name evidence="5" type="ORF">SORBI_3001G134100</name>
</gene>
<dbReference type="Proteomes" id="UP000000768">
    <property type="component" value="Chromosome 1"/>
</dbReference>
<reference evidence="5 6" key="1">
    <citation type="journal article" date="2009" name="Nature">
        <title>The Sorghum bicolor genome and the diversification of grasses.</title>
        <authorList>
            <person name="Paterson A.H."/>
            <person name="Bowers J.E."/>
            <person name="Bruggmann R."/>
            <person name="Dubchak I."/>
            <person name="Grimwood J."/>
            <person name="Gundlach H."/>
            <person name="Haberer G."/>
            <person name="Hellsten U."/>
            <person name="Mitros T."/>
            <person name="Poliakov A."/>
            <person name="Schmutz J."/>
            <person name="Spannagl M."/>
            <person name="Tang H."/>
            <person name="Wang X."/>
            <person name="Wicker T."/>
            <person name="Bharti A.K."/>
            <person name="Chapman J."/>
            <person name="Feltus F.A."/>
            <person name="Gowik U."/>
            <person name="Grigoriev I.V."/>
            <person name="Lyons E."/>
            <person name="Maher C.A."/>
            <person name="Martis M."/>
            <person name="Narechania A."/>
            <person name="Otillar R.P."/>
            <person name="Penning B.W."/>
            <person name="Salamov A.A."/>
            <person name="Wang Y."/>
            <person name="Zhang L."/>
            <person name="Carpita N.C."/>
            <person name="Freeling M."/>
            <person name="Gingle A.R."/>
            <person name="Hash C.T."/>
            <person name="Keller B."/>
            <person name="Klein P."/>
            <person name="Kresovich S."/>
            <person name="McCann M.C."/>
            <person name="Ming R."/>
            <person name="Peterson D.G."/>
            <person name="Mehboob-ur-Rahman"/>
            <person name="Ware D."/>
            <person name="Westhoff P."/>
            <person name="Mayer K.F."/>
            <person name="Messing J."/>
            <person name="Rokhsar D.S."/>
        </authorList>
    </citation>
    <scope>NUCLEOTIDE SEQUENCE [LARGE SCALE GENOMIC DNA]</scope>
    <source>
        <strain evidence="6">cv. BTx623</strain>
    </source>
</reference>
<feature type="compositionally biased region" description="Low complexity" evidence="2">
    <location>
        <begin position="36"/>
        <end position="50"/>
    </location>
</feature>
<dbReference type="GO" id="GO:2001070">
    <property type="term" value="F:starch binding"/>
    <property type="evidence" value="ECO:0000318"/>
    <property type="project" value="GO_Central"/>
</dbReference>
<organism evidence="5 6">
    <name type="scientific">Sorghum bicolor</name>
    <name type="common">Sorghum</name>
    <name type="synonym">Sorghum vulgare</name>
    <dbReference type="NCBI Taxonomy" id="4558"/>
    <lineage>
        <taxon>Eukaryota</taxon>
        <taxon>Viridiplantae</taxon>
        <taxon>Streptophyta</taxon>
        <taxon>Embryophyta</taxon>
        <taxon>Tracheophyta</taxon>
        <taxon>Spermatophyta</taxon>
        <taxon>Magnoliopsida</taxon>
        <taxon>Liliopsida</taxon>
        <taxon>Poales</taxon>
        <taxon>Poaceae</taxon>
        <taxon>PACMAD clade</taxon>
        <taxon>Panicoideae</taxon>
        <taxon>Andropogonodae</taxon>
        <taxon>Andropogoneae</taxon>
        <taxon>Sorghinae</taxon>
        <taxon>Sorghum</taxon>
    </lineage>
</organism>
<dbReference type="GO" id="GO:2001066">
    <property type="term" value="F:amylopectin binding"/>
    <property type="evidence" value="ECO:0007669"/>
    <property type="project" value="EnsemblPlants"/>
</dbReference>
<dbReference type="GO" id="GO:0019252">
    <property type="term" value="P:starch biosynthetic process"/>
    <property type="evidence" value="ECO:0000318"/>
    <property type="project" value="GO_Central"/>
</dbReference>
<sequence>MAALVPSLLLPAPALILPAPPRCCHPRRRCFAPAPLAASSSSSSSTSPHSRQPYYRRRGRRLHDASSQTPTPAPRPSSQPQPRPRDANAAAPRARGQEELEAAIYDFMCRSAKPGAFPTREELVAAGRSDLAAAVSSSGGWLSLGWSSSTAAEGPDTMAAPRSSGGAHPDYPPETGVYYRGDLVPGSVEDSEWWVTGIALCSAVLFYALARCLAEFRCLRCREEEEDDDDDEEEEASSSGREAETEENSEIRFKAGIEGMLTRLQKDRERARPPPRSSTHDTQGQSDDDAGNSGAPSHTAAGGRHIPRVPENGSVHGSHSQNGTIEGNNTLQSSSDDAWKTWTLGKGGLSHFEAAEVLPTERRKLSQHGDIASVQNDVQRSSNGVAVSDYPSDGVGTERDEIHSRLQTLELDLSAALKTLRSKFDKILSDVSNSNGATVLDDISDDWEFEETKVMQAQEELRSIRAKIAVLEGKIALEIIERNKIIEDKQRRLDEVEKALSELRTVCIMWANPASDVLVVGSFDGWTSQRKMERSENGMFSLNLRLYPGRYEIKFIVDGVWKNDPLRPTVHNNGHENNLLLVT</sequence>
<feature type="compositionally biased region" description="Polar residues" evidence="2">
    <location>
        <begin position="315"/>
        <end position="334"/>
    </location>
</feature>
<accession>A0A1Z5S5H1</accession>
<dbReference type="Gramene" id="OQU91183">
    <property type="protein sequence ID" value="OQU91183"/>
    <property type="gene ID" value="SORBI_3001G134100"/>
</dbReference>
<feature type="domain" description="AMP-activated protein kinase glycogen-binding" evidence="4">
    <location>
        <begin position="506"/>
        <end position="582"/>
    </location>
</feature>
<dbReference type="AlphaFoldDB" id="A0A1Z5S5H1"/>
<evidence type="ECO:0000256" key="3">
    <source>
        <dbReference type="SAM" id="SignalP"/>
    </source>
</evidence>
<dbReference type="GO" id="GO:0009507">
    <property type="term" value="C:chloroplast"/>
    <property type="evidence" value="ECO:0000318"/>
    <property type="project" value="GO_Central"/>
</dbReference>
<name>A0A1Z5S5H1_SORBI</name>
<feature type="signal peptide" evidence="3">
    <location>
        <begin position="1"/>
        <end position="18"/>
    </location>
</feature>
<protein>
    <recommendedName>
        <fullName evidence="4">AMP-activated protein kinase glycogen-binding domain-containing protein</fullName>
    </recommendedName>
</protein>
<dbReference type="SMR" id="A0A1Z5S5H1"/>
<reference evidence="6" key="2">
    <citation type="journal article" date="2018" name="Plant J.">
        <title>The Sorghum bicolor reference genome: improved assembly, gene annotations, a transcriptome atlas, and signatures of genome organization.</title>
        <authorList>
            <person name="McCormick R.F."/>
            <person name="Truong S.K."/>
            <person name="Sreedasyam A."/>
            <person name="Jenkins J."/>
            <person name="Shu S."/>
            <person name="Sims D."/>
            <person name="Kennedy M."/>
            <person name="Amirebrahimi M."/>
            <person name="Weers B.D."/>
            <person name="McKinley B."/>
            <person name="Mattison A."/>
            <person name="Morishige D.T."/>
            <person name="Grimwood J."/>
            <person name="Schmutz J."/>
            <person name="Mullet J.E."/>
        </authorList>
    </citation>
    <scope>NUCLEOTIDE SEQUENCE [LARGE SCALE GENOMIC DNA]</scope>
    <source>
        <strain evidence="6">cv. BTx623</strain>
    </source>
</reference>
<feature type="chain" id="PRO_5013051998" description="AMP-activated protein kinase glycogen-binding domain-containing protein" evidence="3">
    <location>
        <begin position="19"/>
        <end position="583"/>
    </location>
</feature>
<dbReference type="InParanoid" id="A0A1Z5S5H1"/>
<dbReference type="OMA" id="RRCKDWD"/>
<dbReference type="InterPro" id="IPR014756">
    <property type="entry name" value="Ig_E-set"/>
</dbReference>
<dbReference type="GO" id="GO:2000014">
    <property type="term" value="P:regulation of endosperm development"/>
    <property type="evidence" value="ECO:0007669"/>
    <property type="project" value="EnsemblPlants"/>
</dbReference>
<dbReference type="PANTHER" id="PTHR47434:SF1">
    <property type="entry name" value="PROTEIN PTST HOMOLOG 2, CHLOROPLASTIC"/>
    <property type="match status" value="1"/>
</dbReference>
<keyword evidence="3" id="KW-0732">Signal</keyword>
<feature type="coiled-coil region" evidence="1">
    <location>
        <begin position="454"/>
        <end position="506"/>
    </location>
</feature>
<feature type="region of interest" description="Disordered" evidence="2">
    <location>
        <begin position="224"/>
        <end position="334"/>
    </location>
</feature>
<dbReference type="SUPFAM" id="SSF81296">
    <property type="entry name" value="E set domains"/>
    <property type="match status" value="1"/>
</dbReference>
<evidence type="ECO:0000259" key="4">
    <source>
        <dbReference type="Pfam" id="PF16561"/>
    </source>
</evidence>
<evidence type="ECO:0000256" key="2">
    <source>
        <dbReference type="SAM" id="MobiDB-lite"/>
    </source>
</evidence>
<evidence type="ECO:0000313" key="5">
    <source>
        <dbReference type="EMBL" id="OQU91183.1"/>
    </source>
</evidence>
<dbReference type="Pfam" id="PF16561">
    <property type="entry name" value="AMPK1_CBM"/>
    <property type="match status" value="1"/>
</dbReference>
<dbReference type="PANTHER" id="PTHR47434">
    <property type="entry name" value="PROTEIN PTST HOMOLOG 3, CHLOROPLASTIC"/>
    <property type="match status" value="1"/>
</dbReference>
<proteinExistence type="predicted"/>
<dbReference type="InterPro" id="IPR013783">
    <property type="entry name" value="Ig-like_fold"/>
</dbReference>
<feature type="region of interest" description="Disordered" evidence="2">
    <location>
        <begin position="149"/>
        <end position="173"/>
    </location>
</feature>
<keyword evidence="1" id="KW-0175">Coiled coil</keyword>
<dbReference type="Gene3D" id="2.60.40.10">
    <property type="entry name" value="Immunoglobulins"/>
    <property type="match status" value="1"/>
</dbReference>
<feature type="compositionally biased region" description="Pro residues" evidence="2">
    <location>
        <begin position="71"/>
        <end position="82"/>
    </location>
</feature>
<feature type="region of interest" description="Disordered" evidence="2">
    <location>
        <begin position="36"/>
        <end position="96"/>
    </location>
</feature>
<dbReference type="InterPro" id="IPR032640">
    <property type="entry name" value="AMPK1_CBM"/>
</dbReference>
<evidence type="ECO:0000313" key="6">
    <source>
        <dbReference type="Proteomes" id="UP000000768"/>
    </source>
</evidence>
<dbReference type="EMBL" id="CM000760">
    <property type="protein sequence ID" value="OQU91183.1"/>
    <property type="molecule type" value="Genomic_DNA"/>
</dbReference>
<dbReference type="FunCoup" id="A0A1Z5S5H1">
    <property type="interactions" value="2148"/>
</dbReference>